<gene>
    <name evidence="1" type="ORF">ATPR_2851</name>
</gene>
<accession>F7VHK1</accession>
<reference evidence="1 2" key="1">
    <citation type="journal article" date="2011" name="Biochem. Biophys. Res. Commun.">
        <title>Increased number of Arginine-based salt bridges contributes to the thermotolerance of thermotolerant acetic acid bacteria, Acetobacter tropicalis SKU1100.</title>
        <authorList>
            <person name="Matsutani M."/>
            <person name="Hirakawa H."/>
            <person name="Nishikura M."/>
            <person name="Soemphol W."/>
            <person name="Ali I.A.I."/>
            <person name="Yakushi T."/>
            <person name="Matsushita K."/>
        </authorList>
    </citation>
    <scope>NUCLEOTIDE SEQUENCE [LARGE SCALE GENOMIC DNA]</scope>
    <source>
        <strain evidence="1 2">NBRC 101654</strain>
    </source>
</reference>
<dbReference type="AlphaFoldDB" id="F7VHK1"/>
<dbReference type="EMBL" id="BABS01000130">
    <property type="protein sequence ID" value="GAA09846.1"/>
    <property type="molecule type" value="Genomic_DNA"/>
</dbReference>
<name>F7VHK1_9PROT</name>
<evidence type="ECO:0000313" key="1">
    <source>
        <dbReference type="EMBL" id="GAA09846.1"/>
    </source>
</evidence>
<comment type="caution">
    <text evidence="1">The sequence shown here is derived from an EMBL/GenBank/DDBJ whole genome shotgun (WGS) entry which is preliminary data.</text>
</comment>
<protein>
    <submittedName>
        <fullName evidence="1">Uncharacterized protein</fullName>
    </submittedName>
</protein>
<organism evidence="1 2">
    <name type="scientific">Acetobacter tropicalis NBRC 101654</name>
    <dbReference type="NCBI Taxonomy" id="749388"/>
    <lineage>
        <taxon>Bacteria</taxon>
        <taxon>Pseudomonadati</taxon>
        <taxon>Pseudomonadota</taxon>
        <taxon>Alphaproteobacteria</taxon>
        <taxon>Acetobacterales</taxon>
        <taxon>Acetobacteraceae</taxon>
        <taxon>Acetobacter</taxon>
    </lineage>
</organism>
<sequence length="65" mass="7338">MSVIVLPFPSGENQIMGHKKRILQGEHIVLLRWDNSTGVGNCRRVRTLAYPGVIRRTTKAEHSVI</sequence>
<evidence type="ECO:0000313" key="2">
    <source>
        <dbReference type="Proteomes" id="UP000004319"/>
    </source>
</evidence>
<proteinExistence type="predicted"/>
<dbReference type="Proteomes" id="UP000004319">
    <property type="component" value="Unassembled WGS sequence"/>
</dbReference>